<dbReference type="InterPro" id="IPR018109">
    <property type="entry name" value="Folylpolyglutamate_synth_CS"/>
</dbReference>
<organism evidence="22 23">
    <name type="scientific">Halobaculum roseum</name>
    <dbReference type="NCBI Taxonomy" id="2175149"/>
    <lineage>
        <taxon>Archaea</taxon>
        <taxon>Methanobacteriati</taxon>
        <taxon>Methanobacteriota</taxon>
        <taxon>Stenosarchaea group</taxon>
        <taxon>Halobacteria</taxon>
        <taxon>Halobacteriales</taxon>
        <taxon>Haloferacaceae</taxon>
        <taxon>Halobaculum</taxon>
    </lineage>
</organism>
<evidence type="ECO:0000313" key="23">
    <source>
        <dbReference type="Proteomes" id="UP001589595"/>
    </source>
</evidence>
<feature type="domain" description="Pterin-binding" evidence="21">
    <location>
        <begin position="572"/>
        <end position="822"/>
    </location>
</feature>
<gene>
    <name evidence="22" type="primary">folP</name>
    <name evidence="22" type="ORF">ACFFOL_02315</name>
</gene>
<dbReference type="GO" id="GO:0004326">
    <property type="term" value="F:tetrahydrofolylpolyglutamate synthase activity"/>
    <property type="evidence" value="ECO:0007669"/>
    <property type="project" value="UniProtKB-EC"/>
</dbReference>
<evidence type="ECO:0000313" key="22">
    <source>
        <dbReference type="EMBL" id="MFB9823024.1"/>
    </source>
</evidence>
<evidence type="ECO:0000256" key="7">
    <source>
        <dbReference type="ARBA" id="ARBA00013025"/>
    </source>
</evidence>
<evidence type="ECO:0000256" key="18">
    <source>
        <dbReference type="ARBA" id="ARBA00060901"/>
    </source>
</evidence>
<dbReference type="Proteomes" id="UP001589595">
    <property type="component" value="Unassembled WGS sequence"/>
</dbReference>
<dbReference type="GO" id="GO:0046872">
    <property type="term" value="F:metal ion binding"/>
    <property type="evidence" value="ECO:0007669"/>
    <property type="project" value="UniProtKB-KW"/>
</dbReference>
<keyword evidence="10" id="KW-0479">Metal-binding</keyword>
<evidence type="ECO:0000256" key="11">
    <source>
        <dbReference type="ARBA" id="ARBA00022741"/>
    </source>
</evidence>
<protein>
    <recommendedName>
        <fullName evidence="19">Probable bifunctional folylpolyglutamate synthase/dihydropteroate synthase</fullName>
        <ecNumber evidence="6">2.5.1.15</ecNumber>
        <ecNumber evidence="7">6.3.2.17</ecNumber>
    </recommendedName>
</protein>
<comment type="cofactor">
    <cofactor evidence="2">
        <name>Mg(2+)</name>
        <dbReference type="ChEBI" id="CHEBI:18420"/>
    </cofactor>
</comment>
<dbReference type="Gene3D" id="3.40.1190.10">
    <property type="entry name" value="Mur-like, catalytic domain"/>
    <property type="match status" value="1"/>
</dbReference>
<dbReference type="EC" id="6.3.2.17" evidence="7"/>
<evidence type="ECO:0000256" key="14">
    <source>
        <dbReference type="ARBA" id="ARBA00022909"/>
    </source>
</evidence>
<evidence type="ECO:0000256" key="20">
    <source>
        <dbReference type="SAM" id="MobiDB-lite"/>
    </source>
</evidence>
<dbReference type="PROSITE" id="PS01012">
    <property type="entry name" value="FOLYLPOLYGLU_SYNT_2"/>
    <property type="match status" value="1"/>
</dbReference>
<dbReference type="EMBL" id="JBHMAJ010000001">
    <property type="protein sequence ID" value="MFB9823024.1"/>
    <property type="molecule type" value="Genomic_DNA"/>
</dbReference>
<dbReference type="InterPro" id="IPR013221">
    <property type="entry name" value="Mur_ligase_cen"/>
</dbReference>
<feature type="compositionally biased region" description="Gly residues" evidence="20">
    <location>
        <begin position="860"/>
        <end position="870"/>
    </location>
</feature>
<reference evidence="22" key="1">
    <citation type="submission" date="2024-09" db="EMBL/GenBank/DDBJ databases">
        <authorList>
            <person name="Sun Q."/>
        </authorList>
    </citation>
    <scope>NUCLEOTIDE SEQUENCE [LARGE SCALE GENOMIC DNA]</scope>
    <source>
        <strain evidence="22">JCM 31273</strain>
    </source>
</reference>
<keyword evidence="23" id="KW-1185">Reference proteome</keyword>
<dbReference type="PROSITE" id="PS00793">
    <property type="entry name" value="DHPS_2"/>
    <property type="match status" value="1"/>
</dbReference>
<evidence type="ECO:0000256" key="19">
    <source>
        <dbReference type="ARBA" id="ARBA00068433"/>
    </source>
</evidence>
<evidence type="ECO:0000256" key="3">
    <source>
        <dbReference type="ARBA" id="ARBA00004763"/>
    </source>
</evidence>
<dbReference type="EC" id="2.5.1.15" evidence="6"/>
<evidence type="ECO:0000259" key="21">
    <source>
        <dbReference type="PROSITE" id="PS50972"/>
    </source>
</evidence>
<dbReference type="Pfam" id="PF00809">
    <property type="entry name" value="Pterin_bind"/>
    <property type="match status" value="1"/>
</dbReference>
<evidence type="ECO:0000256" key="5">
    <source>
        <dbReference type="ARBA" id="ARBA00009951"/>
    </source>
</evidence>
<dbReference type="AlphaFoldDB" id="A0ABD5MGW5"/>
<dbReference type="SUPFAM" id="SSF53244">
    <property type="entry name" value="MurD-like peptide ligases, peptide-binding domain"/>
    <property type="match status" value="1"/>
</dbReference>
<keyword evidence="13" id="KW-0460">Magnesium</keyword>
<dbReference type="Pfam" id="PF08245">
    <property type="entry name" value="Mur_ligase_M"/>
    <property type="match status" value="1"/>
</dbReference>
<dbReference type="InterPro" id="IPR045031">
    <property type="entry name" value="DHP_synth-like"/>
</dbReference>
<evidence type="ECO:0000256" key="15">
    <source>
        <dbReference type="ARBA" id="ARBA00023268"/>
    </source>
</evidence>
<name>A0ABD5MGW5_9EURY</name>
<dbReference type="InterPro" id="IPR011005">
    <property type="entry name" value="Dihydropteroate_synth-like_sf"/>
</dbReference>
<dbReference type="InterPro" id="IPR000489">
    <property type="entry name" value="Pterin-binding_dom"/>
</dbReference>
<evidence type="ECO:0000256" key="1">
    <source>
        <dbReference type="ARBA" id="ARBA00000012"/>
    </source>
</evidence>
<comment type="caution">
    <text evidence="22">The sequence shown here is derived from an EMBL/GenBank/DDBJ whole genome shotgun (WGS) entry which is preliminary data.</text>
</comment>
<dbReference type="NCBIfam" id="TIGR01499">
    <property type="entry name" value="folC"/>
    <property type="match status" value="1"/>
</dbReference>
<keyword evidence="15" id="KW-0511">Multifunctional enzyme</keyword>
<dbReference type="InterPro" id="IPR004101">
    <property type="entry name" value="Mur_ligase_C"/>
</dbReference>
<evidence type="ECO:0000256" key="17">
    <source>
        <dbReference type="ARBA" id="ARBA00057011"/>
    </source>
</evidence>
<keyword evidence="11" id="KW-0547">Nucleotide-binding</keyword>
<dbReference type="PANTHER" id="PTHR20941">
    <property type="entry name" value="FOLATE SYNTHESIS PROTEINS"/>
    <property type="match status" value="1"/>
</dbReference>
<dbReference type="NCBIfam" id="TIGR01496">
    <property type="entry name" value="DHPS"/>
    <property type="match status" value="1"/>
</dbReference>
<comment type="pathway">
    <text evidence="4">Cofactor biosynthesis; tetrahydrofolylpolyglutamate biosynthesis.</text>
</comment>
<dbReference type="SUPFAM" id="SSF51717">
    <property type="entry name" value="Dihydropteroate synthetase-like"/>
    <property type="match status" value="1"/>
</dbReference>
<evidence type="ECO:0000256" key="2">
    <source>
        <dbReference type="ARBA" id="ARBA00001946"/>
    </source>
</evidence>
<evidence type="ECO:0000256" key="13">
    <source>
        <dbReference type="ARBA" id="ARBA00022842"/>
    </source>
</evidence>
<evidence type="ECO:0000256" key="4">
    <source>
        <dbReference type="ARBA" id="ARBA00005150"/>
    </source>
</evidence>
<keyword evidence="14" id="KW-0289">Folate biosynthesis</keyword>
<dbReference type="FunFam" id="3.40.1190.10:FF:000011">
    <property type="entry name" value="Folylpolyglutamate synthase/dihydrofolate synthase"/>
    <property type="match status" value="1"/>
</dbReference>
<dbReference type="GeneID" id="67209310"/>
<evidence type="ECO:0000256" key="6">
    <source>
        <dbReference type="ARBA" id="ARBA00012458"/>
    </source>
</evidence>
<dbReference type="PROSITE" id="PS00792">
    <property type="entry name" value="DHPS_1"/>
    <property type="match status" value="1"/>
</dbReference>
<dbReference type="Gene3D" id="3.20.20.20">
    <property type="entry name" value="Dihydropteroate synthase-like"/>
    <property type="match status" value="1"/>
</dbReference>
<dbReference type="InterPro" id="IPR036615">
    <property type="entry name" value="Mur_ligase_C_dom_sf"/>
</dbReference>
<dbReference type="RefSeq" id="WP_222922098.1">
    <property type="nucleotide sequence ID" value="NZ_CP082286.1"/>
</dbReference>
<dbReference type="GO" id="GO:0046656">
    <property type="term" value="P:folic acid biosynthetic process"/>
    <property type="evidence" value="ECO:0007669"/>
    <property type="project" value="UniProtKB-KW"/>
</dbReference>
<dbReference type="PANTHER" id="PTHR20941:SF1">
    <property type="entry name" value="FOLIC ACID SYNTHESIS PROTEIN FOL1"/>
    <property type="match status" value="1"/>
</dbReference>
<keyword evidence="8" id="KW-0436">Ligase</keyword>
<dbReference type="InterPro" id="IPR006390">
    <property type="entry name" value="DHP_synth_dom"/>
</dbReference>
<dbReference type="GO" id="GO:0005524">
    <property type="term" value="F:ATP binding"/>
    <property type="evidence" value="ECO:0007669"/>
    <property type="project" value="UniProtKB-KW"/>
</dbReference>
<dbReference type="Pfam" id="PF02875">
    <property type="entry name" value="Mur_ligase_C"/>
    <property type="match status" value="1"/>
</dbReference>
<dbReference type="PROSITE" id="PS50972">
    <property type="entry name" value="PTERIN_BINDING"/>
    <property type="match status" value="1"/>
</dbReference>
<comment type="catalytic activity">
    <reaction evidence="1">
        <text>(7,8-dihydropterin-6-yl)methyl diphosphate + 4-aminobenzoate = 7,8-dihydropteroate + diphosphate</text>
        <dbReference type="Rhea" id="RHEA:19949"/>
        <dbReference type="ChEBI" id="CHEBI:17836"/>
        <dbReference type="ChEBI" id="CHEBI:17839"/>
        <dbReference type="ChEBI" id="CHEBI:33019"/>
        <dbReference type="ChEBI" id="CHEBI:72950"/>
        <dbReference type="EC" id="2.5.1.15"/>
    </reaction>
</comment>
<sequence>MRYYEAANFLFDLRRFQVKPGTESVRDLLAHLGDPHEGIDFVQVAGSNGKGSVARMVESVLREEGRRVGLYTSPHFEDVRERVRVDGRSIPKAEVAAFVEAAKPWLVGRAADGEPLTFFEVVTALALWRFDRADVDVAVLEVGMGGEYDATSVVDPVAAAVTNVSLEHTAVLGDTVEEIARTKAKVAPAGGPLVTATEGEALATVREVAGDRDADVITVSGPTGGPDPADADLTATYEGAVSPQESRVAIVGGGRAVETRIPLLGAYQATNAGVAAALARALGVEDGGTLARGLRNAHWPGRFEVMESEPLVVLDGAHNPAACGTLGETLSELDYDDLHLVFGAMHDKDHGEMAAALPPTATVHTCAPALDRAEDPEVLARVFERETDGAVTAGDSVADALGAAREAADPDDCVLLTGSLFCVAEARTTWTRQVVPKDLDDEAGARETLADANVPTPEIDATARESVHRTVKTRVSESQATTLRREAARAGVACGVSGVGGGELAEVVLSGSRAEFDALVGALEGLGDGLAGVAADLRDAPDSASASASAASASASASASAPAEDYPWTDGTAVMGVLNVTPDSFHDGGEFFDEADARARAEALAAAGADIVDVGGESTRPGAETVSVEEEIARIEPVIEAIADVDALISVDTRKAAVAEAALDAGADVLNDVTGLEDPEMRFLAAERDVPVIVMHSIDAPVDPESDPEYDDVVEDAIAELGERVLLAEKAGIPRENVIVDPGIGFGKSPRENFAILGRLGEFDALGCPVLFGHSHKRMFELTGETAGDAPHGTVAATALAAANGADIVRVHDAAENVAAVRVAAAAADPEGFDAPRPDGGEDGRGDDDGVAADGRAGDGDGTGSDGEDP</sequence>
<accession>A0ABD5MGW5</accession>
<dbReference type="GO" id="GO:0004156">
    <property type="term" value="F:dihydropteroate synthase activity"/>
    <property type="evidence" value="ECO:0007669"/>
    <property type="project" value="UniProtKB-EC"/>
</dbReference>
<comment type="function">
    <text evidence="17">Can complement an H.volcanii mutant strain that is thymidine auxotroph because it lacks the two dihydrofolate reductase genes encoded by hdrA and hdrB.</text>
</comment>
<keyword evidence="12" id="KW-0067">ATP-binding</keyword>
<dbReference type="Gene3D" id="3.90.190.20">
    <property type="entry name" value="Mur ligase, C-terminal domain"/>
    <property type="match status" value="1"/>
</dbReference>
<dbReference type="InterPro" id="IPR001645">
    <property type="entry name" value="Folylpolyglutamate_synth"/>
</dbReference>
<evidence type="ECO:0000256" key="8">
    <source>
        <dbReference type="ARBA" id="ARBA00022598"/>
    </source>
</evidence>
<comment type="similarity">
    <text evidence="5">In the C-terminal section; belongs to the DHPS family.</text>
</comment>
<proteinExistence type="inferred from homology"/>
<feature type="region of interest" description="Disordered" evidence="20">
    <location>
        <begin position="825"/>
        <end position="870"/>
    </location>
</feature>
<feature type="compositionally biased region" description="Basic and acidic residues" evidence="20">
    <location>
        <begin position="834"/>
        <end position="848"/>
    </location>
</feature>
<evidence type="ECO:0000256" key="12">
    <source>
        <dbReference type="ARBA" id="ARBA00022840"/>
    </source>
</evidence>
<comment type="similarity">
    <text evidence="18">In the N-terminal section; belongs to the folylpolyglutamate synthase family.</text>
</comment>
<evidence type="ECO:0000256" key="9">
    <source>
        <dbReference type="ARBA" id="ARBA00022679"/>
    </source>
</evidence>
<evidence type="ECO:0000256" key="16">
    <source>
        <dbReference type="ARBA" id="ARBA00047493"/>
    </source>
</evidence>
<dbReference type="SUPFAM" id="SSF53623">
    <property type="entry name" value="MurD-like peptide ligases, catalytic domain"/>
    <property type="match status" value="1"/>
</dbReference>
<comment type="catalytic activity">
    <reaction evidence="16">
        <text>(6S)-5,6,7,8-tetrahydrofolyl-(gamma-L-Glu)(n) + L-glutamate + ATP = (6S)-5,6,7,8-tetrahydrofolyl-(gamma-L-Glu)(n+1) + ADP + phosphate + H(+)</text>
        <dbReference type="Rhea" id="RHEA:10580"/>
        <dbReference type="Rhea" id="RHEA-COMP:14738"/>
        <dbReference type="Rhea" id="RHEA-COMP:14740"/>
        <dbReference type="ChEBI" id="CHEBI:15378"/>
        <dbReference type="ChEBI" id="CHEBI:29985"/>
        <dbReference type="ChEBI" id="CHEBI:30616"/>
        <dbReference type="ChEBI" id="CHEBI:43474"/>
        <dbReference type="ChEBI" id="CHEBI:141005"/>
        <dbReference type="ChEBI" id="CHEBI:456216"/>
        <dbReference type="EC" id="6.3.2.17"/>
    </reaction>
</comment>
<comment type="pathway">
    <text evidence="3">Cofactor biosynthesis; tetrahydrofolate biosynthesis; 7,8-dihydrofolate from 2-amino-4-hydroxy-6-hydroxymethyl-7,8-dihydropteridine diphosphate and 4-aminobenzoate: step 1/2.</text>
</comment>
<evidence type="ECO:0000256" key="10">
    <source>
        <dbReference type="ARBA" id="ARBA00022723"/>
    </source>
</evidence>
<keyword evidence="9 22" id="KW-0808">Transferase</keyword>
<dbReference type="InterPro" id="IPR036565">
    <property type="entry name" value="Mur-like_cat_sf"/>
</dbReference>